<keyword evidence="1" id="KW-1133">Transmembrane helix</keyword>
<dbReference type="RefSeq" id="WP_248654215.1">
    <property type="nucleotide sequence ID" value="NZ_CP096658.1"/>
</dbReference>
<evidence type="ECO:0000256" key="1">
    <source>
        <dbReference type="SAM" id="Phobius"/>
    </source>
</evidence>
<dbReference type="Proteomes" id="UP000830434">
    <property type="component" value="Chromosome"/>
</dbReference>
<keyword evidence="1" id="KW-0812">Transmembrane</keyword>
<keyword evidence="3" id="KW-1185">Reference proteome</keyword>
<dbReference type="AlphaFoldDB" id="A0A8U0IG62"/>
<organism evidence="2 3">
    <name type="scientific">Halorussus gelatinilyticus</name>
    <dbReference type="NCBI Taxonomy" id="2937524"/>
    <lineage>
        <taxon>Archaea</taxon>
        <taxon>Methanobacteriati</taxon>
        <taxon>Methanobacteriota</taxon>
        <taxon>Stenosarchaea group</taxon>
        <taxon>Halobacteria</taxon>
        <taxon>Halobacteriales</taxon>
        <taxon>Haladaptataceae</taxon>
        <taxon>Halorussus</taxon>
    </lineage>
</organism>
<accession>A0A8U0IG62</accession>
<proteinExistence type="predicted"/>
<reference evidence="2" key="1">
    <citation type="submission" date="2022-04" db="EMBL/GenBank/DDBJ databases">
        <title>Diverse halophilic archaea isolated from saline environments.</title>
        <authorList>
            <person name="Cui H.-L."/>
        </authorList>
    </citation>
    <scope>NUCLEOTIDE SEQUENCE</scope>
    <source>
        <strain evidence="2">XZYJT40</strain>
    </source>
</reference>
<evidence type="ECO:0000313" key="3">
    <source>
        <dbReference type="Proteomes" id="UP000830434"/>
    </source>
</evidence>
<dbReference type="GeneID" id="72191096"/>
<sequence length="126" mass="13588">MELSRGVSWRKVGVRSLVAAILAAGLLLRFPTLTILLAAVVYAVAEALHLRSMATREGASVAALATSSGWLLRSGFLWTLVALAMLYALLITQKLVPTLVAVSFVYVGGLFAQSAREHRRDESSFK</sequence>
<keyword evidence="1" id="KW-0472">Membrane</keyword>
<feature type="transmembrane region" description="Helical" evidence="1">
    <location>
        <begin position="34"/>
        <end position="50"/>
    </location>
</feature>
<evidence type="ECO:0000313" key="2">
    <source>
        <dbReference type="EMBL" id="UPV99724.1"/>
    </source>
</evidence>
<gene>
    <name evidence="2" type="ORF">M0R88_14535</name>
</gene>
<protein>
    <submittedName>
        <fullName evidence="2">Uncharacterized protein</fullName>
    </submittedName>
</protein>
<feature type="transmembrane region" description="Helical" evidence="1">
    <location>
        <begin position="95"/>
        <end position="112"/>
    </location>
</feature>
<feature type="transmembrane region" description="Helical" evidence="1">
    <location>
        <begin position="70"/>
        <end position="89"/>
    </location>
</feature>
<dbReference type="KEGG" id="haxz:M0R88_14535"/>
<name>A0A8U0IG62_9EURY</name>
<dbReference type="EMBL" id="CP096658">
    <property type="protein sequence ID" value="UPV99724.1"/>
    <property type="molecule type" value="Genomic_DNA"/>
</dbReference>